<dbReference type="InterPro" id="IPR001279">
    <property type="entry name" value="Metallo-B-lactamas"/>
</dbReference>
<keyword evidence="3" id="KW-1185">Reference proteome</keyword>
<proteinExistence type="predicted"/>
<dbReference type="SUPFAM" id="SSF56281">
    <property type="entry name" value="Metallo-hydrolase/oxidoreductase"/>
    <property type="match status" value="1"/>
</dbReference>
<dbReference type="OrthoDB" id="9781189at2"/>
<evidence type="ECO:0000259" key="1">
    <source>
        <dbReference type="SMART" id="SM00849"/>
    </source>
</evidence>
<feature type="domain" description="Metallo-beta-lactamase" evidence="1">
    <location>
        <begin position="13"/>
        <end position="179"/>
    </location>
</feature>
<dbReference type="Pfam" id="PF12706">
    <property type="entry name" value="Lactamase_B_2"/>
    <property type="match status" value="1"/>
</dbReference>
<dbReference type="PANTHER" id="PTHR47619:SF1">
    <property type="entry name" value="EXODEOXYRIBONUCLEASE WALJ"/>
    <property type="match status" value="1"/>
</dbReference>
<accession>A0A1I7FI35</accession>
<dbReference type="EMBL" id="FPCA01000001">
    <property type="protein sequence ID" value="SFU35726.1"/>
    <property type="molecule type" value="Genomic_DNA"/>
</dbReference>
<gene>
    <name evidence="2" type="ORF">SAMN04487941_0210</name>
</gene>
<organism evidence="2 3">
    <name type="scientific">Pontibacter akesuensis</name>
    <dbReference type="NCBI Taxonomy" id="388950"/>
    <lineage>
        <taxon>Bacteria</taxon>
        <taxon>Pseudomonadati</taxon>
        <taxon>Bacteroidota</taxon>
        <taxon>Cytophagia</taxon>
        <taxon>Cytophagales</taxon>
        <taxon>Hymenobacteraceae</taxon>
        <taxon>Pontibacter</taxon>
    </lineage>
</organism>
<evidence type="ECO:0000313" key="3">
    <source>
        <dbReference type="Proteomes" id="UP000182491"/>
    </source>
</evidence>
<dbReference type="InterPro" id="IPR036866">
    <property type="entry name" value="RibonucZ/Hydroxyglut_hydro"/>
</dbReference>
<evidence type="ECO:0000313" key="2">
    <source>
        <dbReference type="EMBL" id="SFU35726.1"/>
    </source>
</evidence>
<dbReference type="Gene3D" id="3.60.15.10">
    <property type="entry name" value="Ribonuclease Z/Hydroxyacylglutathione hydrolase-like"/>
    <property type="match status" value="1"/>
</dbReference>
<reference evidence="3" key="1">
    <citation type="submission" date="2016-10" db="EMBL/GenBank/DDBJ databases">
        <authorList>
            <person name="Varghese N."/>
        </authorList>
    </citation>
    <scope>NUCLEOTIDE SEQUENCE [LARGE SCALE GENOMIC DNA]</scope>
    <source>
        <strain evidence="3">DSM 18820</strain>
    </source>
</reference>
<dbReference type="InterPro" id="IPR052533">
    <property type="entry name" value="WalJ/YycJ-like"/>
</dbReference>
<dbReference type="RefSeq" id="WP_068839206.1">
    <property type="nucleotide sequence ID" value="NZ_BMXC01000001.1"/>
</dbReference>
<dbReference type="STRING" id="388950.GCA_001611675_03348"/>
<dbReference type="SMART" id="SM00849">
    <property type="entry name" value="Lactamase_B"/>
    <property type="match status" value="1"/>
</dbReference>
<sequence>MPLHITSLNSGSNGNCYYIGNETEAVLVDAGISCRETEKRMRRLGLSMAKVRAIFISHEHSDHIRGVAVLARKYSLPVYITPTTLYSCGLRHENLEVVSFLPHEEVAVGRLSITAFPKRHDATDPHSFIVACEGVKVGVFTDIGSPCDQLIRYFQQCHAAFLEANYDEGLLEQGRYPYHLKNRIRGGKGHLSNRQALALFAAYKPDFMSHILLAHLSKDNNNPQLVKDLFSLHANGTQVVVASRYEESAVYSITGSGSFPAMPVQIPDAAPVKGIQIPGVQTSLFDW</sequence>
<dbReference type="AlphaFoldDB" id="A0A1I7FI35"/>
<name>A0A1I7FI35_9BACT</name>
<protein>
    <submittedName>
        <fullName evidence="2">Phosphoribosyl 1,2-cyclic phosphodiesterase</fullName>
    </submittedName>
</protein>
<dbReference type="Proteomes" id="UP000182491">
    <property type="component" value="Unassembled WGS sequence"/>
</dbReference>
<dbReference type="PANTHER" id="PTHR47619">
    <property type="entry name" value="METALLO-HYDROLASE YYCJ-RELATED"/>
    <property type="match status" value="1"/>
</dbReference>